<dbReference type="Pfam" id="PF04542">
    <property type="entry name" value="Sigma70_r2"/>
    <property type="match status" value="1"/>
</dbReference>
<dbReference type="SUPFAM" id="SSF88659">
    <property type="entry name" value="Sigma3 and sigma4 domains of RNA polymerase sigma factors"/>
    <property type="match status" value="1"/>
</dbReference>
<feature type="region of interest" description="Disordered" evidence="6">
    <location>
        <begin position="322"/>
        <end position="443"/>
    </location>
</feature>
<name>A0ABV9RB99_9PSEU</name>
<evidence type="ECO:0000256" key="4">
    <source>
        <dbReference type="ARBA" id="ARBA00023125"/>
    </source>
</evidence>
<keyword evidence="5" id="KW-0804">Transcription</keyword>
<reference evidence="9" key="1">
    <citation type="journal article" date="2019" name="Int. J. Syst. Evol. Microbiol.">
        <title>The Global Catalogue of Microorganisms (GCM) 10K type strain sequencing project: providing services to taxonomists for standard genome sequencing and annotation.</title>
        <authorList>
            <consortium name="The Broad Institute Genomics Platform"/>
            <consortium name="The Broad Institute Genome Sequencing Center for Infectious Disease"/>
            <person name="Wu L."/>
            <person name="Ma J."/>
        </authorList>
    </citation>
    <scope>NUCLEOTIDE SEQUENCE [LARGE SCALE GENOMIC DNA]</scope>
    <source>
        <strain evidence="9">CCUG 50347</strain>
    </source>
</reference>
<feature type="domain" description="RNA polymerase sigma-70 region 2" evidence="7">
    <location>
        <begin position="38"/>
        <end position="105"/>
    </location>
</feature>
<evidence type="ECO:0000256" key="2">
    <source>
        <dbReference type="ARBA" id="ARBA00023015"/>
    </source>
</evidence>
<keyword evidence="2" id="KW-0805">Transcription regulation</keyword>
<dbReference type="Gene3D" id="1.10.10.10">
    <property type="entry name" value="Winged helix-like DNA-binding domain superfamily/Winged helix DNA-binding domain"/>
    <property type="match status" value="1"/>
</dbReference>
<dbReference type="InterPro" id="IPR039425">
    <property type="entry name" value="RNA_pol_sigma-70-like"/>
</dbReference>
<evidence type="ECO:0000256" key="5">
    <source>
        <dbReference type="ARBA" id="ARBA00023163"/>
    </source>
</evidence>
<gene>
    <name evidence="8" type="ORF">ACFPEL_03415</name>
</gene>
<comment type="similarity">
    <text evidence="1">Belongs to the sigma-70 factor family. ECF subfamily.</text>
</comment>
<organism evidence="8 9">
    <name type="scientific">Actinomycetospora chibensis</name>
    <dbReference type="NCBI Taxonomy" id="663606"/>
    <lineage>
        <taxon>Bacteria</taxon>
        <taxon>Bacillati</taxon>
        <taxon>Actinomycetota</taxon>
        <taxon>Actinomycetes</taxon>
        <taxon>Pseudonocardiales</taxon>
        <taxon>Pseudonocardiaceae</taxon>
        <taxon>Actinomycetospora</taxon>
    </lineage>
</organism>
<feature type="region of interest" description="Disordered" evidence="6">
    <location>
        <begin position="104"/>
        <end position="123"/>
    </location>
</feature>
<dbReference type="SUPFAM" id="SSF88946">
    <property type="entry name" value="Sigma2 domain of RNA polymerase sigma factors"/>
    <property type="match status" value="1"/>
</dbReference>
<comment type="caution">
    <text evidence="8">The sequence shown here is derived from an EMBL/GenBank/DDBJ whole genome shotgun (WGS) entry which is preliminary data.</text>
</comment>
<keyword evidence="4" id="KW-0238">DNA-binding</keyword>
<dbReference type="PANTHER" id="PTHR43133:SF8">
    <property type="entry name" value="RNA POLYMERASE SIGMA FACTOR HI_1459-RELATED"/>
    <property type="match status" value="1"/>
</dbReference>
<keyword evidence="9" id="KW-1185">Reference proteome</keyword>
<dbReference type="InterPro" id="IPR013325">
    <property type="entry name" value="RNA_pol_sigma_r2"/>
</dbReference>
<dbReference type="InterPro" id="IPR013324">
    <property type="entry name" value="RNA_pol_sigma_r3/r4-like"/>
</dbReference>
<evidence type="ECO:0000256" key="3">
    <source>
        <dbReference type="ARBA" id="ARBA00023082"/>
    </source>
</evidence>
<dbReference type="RefSeq" id="WP_274191088.1">
    <property type="nucleotide sequence ID" value="NZ_BAABHN010000005.1"/>
</dbReference>
<protein>
    <submittedName>
        <fullName evidence="8">RNA polymerase sigma factor</fullName>
    </submittedName>
</protein>
<evidence type="ECO:0000259" key="7">
    <source>
        <dbReference type="Pfam" id="PF04542"/>
    </source>
</evidence>
<feature type="compositionally biased region" description="Gly residues" evidence="6">
    <location>
        <begin position="384"/>
        <end position="443"/>
    </location>
</feature>
<evidence type="ECO:0000313" key="8">
    <source>
        <dbReference type="EMBL" id="MFC4831453.1"/>
    </source>
</evidence>
<evidence type="ECO:0000313" key="9">
    <source>
        <dbReference type="Proteomes" id="UP001595909"/>
    </source>
</evidence>
<sequence>MPHQRKSPDPRPATEPVLVEDVALAVAARNNPTAFAAIYRRYGDALHDFCLGMLRDPDAAADCVQDVFCTAASRLGQLREPDKLRPWLYAIARHEALARLRRRRREEPTDDLPDSASTADGPETLAARTELVSLVAKAAGGLADRDRAVLELHYQHGLDGPALAEAMGVSATNANTLVSRLRITIERCLGATLVARHHREHCPELAALLADWDGAMTVLLRKRLNRHIERCESCSRARRELVTPQALLASAPVIIPAPAWLGDSVVHHATPLLKTSGLAHHGWWPAGVGSGTPTALAAVAAPLVAAATVSLVAIAPLTAGPGTEATASHPAHEISASAVPRTAPALPARVTSSTTTTPARVAPPVARRTTVSGATTPPSAVDSGGDGGQGGDQAQGGGDGDGGQNGGGGFDGLFGDAGGGGGAGGGDGGGGAGGGGDELFGGG</sequence>
<feature type="compositionally biased region" description="Low complexity" evidence="6">
    <location>
        <begin position="347"/>
        <end position="371"/>
    </location>
</feature>
<dbReference type="NCBIfam" id="TIGR02937">
    <property type="entry name" value="sigma70-ECF"/>
    <property type="match status" value="1"/>
</dbReference>
<dbReference type="InterPro" id="IPR014284">
    <property type="entry name" value="RNA_pol_sigma-70_dom"/>
</dbReference>
<dbReference type="PANTHER" id="PTHR43133">
    <property type="entry name" value="RNA POLYMERASE ECF-TYPE SIGMA FACTO"/>
    <property type="match status" value="1"/>
</dbReference>
<dbReference type="InterPro" id="IPR036388">
    <property type="entry name" value="WH-like_DNA-bd_sf"/>
</dbReference>
<dbReference type="Proteomes" id="UP001595909">
    <property type="component" value="Unassembled WGS sequence"/>
</dbReference>
<evidence type="ECO:0000256" key="1">
    <source>
        <dbReference type="ARBA" id="ARBA00010641"/>
    </source>
</evidence>
<keyword evidence="3" id="KW-0731">Sigma factor</keyword>
<accession>A0ABV9RB99</accession>
<proteinExistence type="inferred from homology"/>
<evidence type="ECO:0000256" key="6">
    <source>
        <dbReference type="SAM" id="MobiDB-lite"/>
    </source>
</evidence>
<dbReference type="InterPro" id="IPR007627">
    <property type="entry name" value="RNA_pol_sigma70_r2"/>
</dbReference>
<dbReference type="Gene3D" id="1.10.1740.10">
    <property type="match status" value="1"/>
</dbReference>
<dbReference type="EMBL" id="JBHSIM010000005">
    <property type="protein sequence ID" value="MFC4831453.1"/>
    <property type="molecule type" value="Genomic_DNA"/>
</dbReference>